<organism evidence="2 3">
    <name type="scientific">Nostoc spongiaeforme FACHB-130</name>
    <dbReference type="NCBI Taxonomy" id="1357510"/>
    <lineage>
        <taxon>Bacteria</taxon>
        <taxon>Bacillati</taxon>
        <taxon>Cyanobacteriota</taxon>
        <taxon>Cyanophyceae</taxon>
        <taxon>Nostocales</taxon>
        <taxon>Nostocaceae</taxon>
        <taxon>Nostoc</taxon>
    </lineage>
</organism>
<reference evidence="2 3" key="1">
    <citation type="journal article" date="2020" name="ISME J.">
        <title>Comparative genomics reveals insights into cyanobacterial evolution and habitat adaptation.</title>
        <authorList>
            <person name="Chen M.Y."/>
            <person name="Teng W.K."/>
            <person name="Zhao L."/>
            <person name="Hu C.X."/>
            <person name="Zhou Y.K."/>
            <person name="Han B.P."/>
            <person name="Song L.R."/>
            <person name="Shu W.S."/>
        </authorList>
    </citation>
    <scope>NUCLEOTIDE SEQUENCE [LARGE SCALE GENOMIC DNA]</scope>
    <source>
        <strain evidence="2 3">FACHB-130</strain>
    </source>
</reference>
<dbReference type="PANTHER" id="PTHR30336">
    <property type="entry name" value="INNER MEMBRANE PROTEIN, PROBABLE PERMEASE"/>
    <property type="match status" value="1"/>
</dbReference>
<dbReference type="InterPro" id="IPR014729">
    <property type="entry name" value="Rossmann-like_a/b/a_fold"/>
</dbReference>
<sequence length="175" mass="19374">MLLLAGLILALLLTIPVRLAIAYYQTPQPQAILTLGGGANRQEFTASFAQFYPGLKIWVSSGLPPREAKAIFHTAGISDQRFHLDYRATDTVTNFTTLVEVFQQQQIHHIFLITSQLHMPRAKAIATVVLGSRGIAFTPVSVPSQLTELEPIDLILRDVVRSLLWLITGYTGSEF</sequence>
<proteinExistence type="predicted"/>
<dbReference type="Proteomes" id="UP000603457">
    <property type="component" value="Unassembled WGS sequence"/>
</dbReference>
<evidence type="ECO:0000259" key="1">
    <source>
        <dbReference type="Pfam" id="PF02698"/>
    </source>
</evidence>
<dbReference type="CDD" id="cd06259">
    <property type="entry name" value="YdcF-like"/>
    <property type="match status" value="1"/>
</dbReference>
<dbReference type="PANTHER" id="PTHR30336:SF20">
    <property type="entry name" value="DUF218 DOMAIN-CONTAINING PROTEIN"/>
    <property type="match status" value="1"/>
</dbReference>
<keyword evidence="3" id="KW-1185">Reference proteome</keyword>
<evidence type="ECO:0000313" key="3">
    <source>
        <dbReference type="Proteomes" id="UP000603457"/>
    </source>
</evidence>
<evidence type="ECO:0000313" key="2">
    <source>
        <dbReference type="EMBL" id="MBD2597821.1"/>
    </source>
</evidence>
<dbReference type="Pfam" id="PF02698">
    <property type="entry name" value="DUF218"/>
    <property type="match status" value="1"/>
</dbReference>
<dbReference type="InterPro" id="IPR051599">
    <property type="entry name" value="Cell_Envelope_Assoc"/>
</dbReference>
<dbReference type="RefSeq" id="WP_190970464.1">
    <property type="nucleotide sequence ID" value="NZ_JACJTB010000051.1"/>
</dbReference>
<dbReference type="Gene3D" id="3.40.50.620">
    <property type="entry name" value="HUPs"/>
    <property type="match status" value="1"/>
</dbReference>
<comment type="caution">
    <text evidence="2">The sequence shown here is derived from an EMBL/GenBank/DDBJ whole genome shotgun (WGS) entry which is preliminary data.</text>
</comment>
<name>A0ABR8G3K2_9NOSO</name>
<dbReference type="InterPro" id="IPR003848">
    <property type="entry name" value="DUF218"/>
</dbReference>
<feature type="domain" description="DUF218" evidence="1">
    <location>
        <begin position="30"/>
        <end position="142"/>
    </location>
</feature>
<dbReference type="EMBL" id="JACJTB010000051">
    <property type="protein sequence ID" value="MBD2597821.1"/>
    <property type="molecule type" value="Genomic_DNA"/>
</dbReference>
<protein>
    <submittedName>
        <fullName evidence="2">YdcF family protein</fullName>
    </submittedName>
</protein>
<gene>
    <name evidence="2" type="ORF">H6G74_26360</name>
</gene>
<accession>A0ABR8G3K2</accession>